<evidence type="ECO:0000259" key="1">
    <source>
        <dbReference type="Pfam" id="PF09369"/>
    </source>
</evidence>
<dbReference type="InterPro" id="IPR018973">
    <property type="entry name" value="MZB"/>
</dbReference>
<keyword evidence="3" id="KW-1185">Reference proteome</keyword>
<protein>
    <recommendedName>
        <fullName evidence="1">MrfA-like Zn-binding domain-containing protein</fullName>
    </recommendedName>
</protein>
<sequence>MTTHTIRRGQIIQPYGVGALVEAEGESFIIKDISSWSMSKLESVYLNRLRQVVPGISELKQPRDKDSNIPVTRFPKWLFCPSCRVMYYWKYDRELANQGRVPRCNRQTCSRKQLVPMRFIRVCDAGHIDDIDWYFMVHKGVQTRETGQCNKDTATMKFLTGGARGGDFDAMKIVCDCNPREANTNFRFIQQRVLPGKCSGRHPWQRFDDAVECNEETKAEPRGSSSLHYPSSISALDFPDSSTGSDRDIYDNLLRDGGLNPFIETLRQCAGPEELGSNLVDIIKRLTNTYADDHDYERDYVYNLFIKYTFSHQTEANRNEQRQVDQGEILNTEYEKLVSDADVTLTNYTIRNDLLKDDGPCSLGHYFRKISRVERLKEVRIFKGFCRRDPSNESQPADFSGNRMWLPASEVIGEGIFLEFNPRTMCAWESNNGEQLEEWIKVQVKIALAKNYMDRLQLHPSPRFVMMHTLAHLLIRELAFECGYSSNSIRERIYIASSGTSPGGILLYTADSDSEGSMGGLVELGYVNRFWPIFTSAVRNALWCSSDPVCREAKEQGLFGLNKAACHACALVGETSCVHGNSFLDRLLVSGSSDNEIPGYFQELIDC</sequence>
<dbReference type="RefSeq" id="WP_259053601.1">
    <property type="nucleotide sequence ID" value="NZ_JANUCT010000001.1"/>
</dbReference>
<organism evidence="2 3">
    <name type="scientific">Methylohalomonas lacus</name>
    <dbReference type="NCBI Taxonomy" id="398773"/>
    <lineage>
        <taxon>Bacteria</taxon>
        <taxon>Pseudomonadati</taxon>
        <taxon>Pseudomonadota</taxon>
        <taxon>Gammaproteobacteria</taxon>
        <taxon>Methylohalomonadales</taxon>
        <taxon>Methylohalomonadaceae</taxon>
        <taxon>Methylohalomonas</taxon>
    </lineage>
</organism>
<dbReference type="Proteomes" id="UP001204445">
    <property type="component" value="Unassembled WGS sequence"/>
</dbReference>
<dbReference type="NCBIfam" id="NF038324">
    <property type="entry name" value="DrmB_fam"/>
    <property type="match status" value="1"/>
</dbReference>
<evidence type="ECO:0000313" key="3">
    <source>
        <dbReference type="Proteomes" id="UP001204445"/>
    </source>
</evidence>
<dbReference type="InterPro" id="IPR047721">
    <property type="entry name" value="DrmB"/>
</dbReference>
<dbReference type="Pfam" id="PF09369">
    <property type="entry name" value="MZB"/>
    <property type="match status" value="1"/>
</dbReference>
<evidence type="ECO:0000313" key="2">
    <source>
        <dbReference type="EMBL" id="MCS3902191.1"/>
    </source>
</evidence>
<gene>
    <name evidence="2" type="ORF">J2T55_000183</name>
</gene>
<proteinExistence type="predicted"/>
<feature type="domain" description="MrfA-like Zn-binding" evidence="1">
    <location>
        <begin position="470"/>
        <end position="569"/>
    </location>
</feature>
<comment type="caution">
    <text evidence="2">The sequence shown here is derived from an EMBL/GenBank/DDBJ whole genome shotgun (WGS) entry which is preliminary data.</text>
</comment>
<reference evidence="2" key="1">
    <citation type="submission" date="2022-08" db="EMBL/GenBank/DDBJ databases">
        <title>Genomic Encyclopedia of Type Strains, Phase III (KMG-III): the genomes of soil and plant-associated and newly described type strains.</title>
        <authorList>
            <person name="Whitman W."/>
        </authorList>
    </citation>
    <scope>NUCLEOTIDE SEQUENCE</scope>
    <source>
        <strain evidence="2">HMT 1</strain>
    </source>
</reference>
<name>A0AAE3HJE2_9GAMM</name>
<dbReference type="AlphaFoldDB" id="A0AAE3HJE2"/>
<dbReference type="EMBL" id="JANUCT010000001">
    <property type="protein sequence ID" value="MCS3902191.1"/>
    <property type="molecule type" value="Genomic_DNA"/>
</dbReference>
<accession>A0AAE3HJE2</accession>